<keyword evidence="3" id="KW-1185">Reference proteome</keyword>
<evidence type="ECO:0000313" key="2">
    <source>
        <dbReference type="EMBL" id="KAK4097858.1"/>
    </source>
</evidence>
<reference evidence="2" key="2">
    <citation type="submission" date="2023-05" db="EMBL/GenBank/DDBJ databases">
        <authorList>
            <consortium name="Lawrence Berkeley National Laboratory"/>
            <person name="Steindorff A."/>
            <person name="Hensen N."/>
            <person name="Bonometti L."/>
            <person name="Westerberg I."/>
            <person name="Brannstrom I.O."/>
            <person name="Guillou S."/>
            <person name="Cros-Aarteil S."/>
            <person name="Calhoun S."/>
            <person name="Haridas S."/>
            <person name="Kuo A."/>
            <person name="Mondo S."/>
            <person name="Pangilinan J."/>
            <person name="Riley R."/>
            <person name="Labutti K."/>
            <person name="Andreopoulos B."/>
            <person name="Lipzen A."/>
            <person name="Chen C."/>
            <person name="Yanf M."/>
            <person name="Daum C."/>
            <person name="Ng V."/>
            <person name="Clum A."/>
            <person name="Ohm R."/>
            <person name="Martin F."/>
            <person name="Silar P."/>
            <person name="Natvig D."/>
            <person name="Lalanne C."/>
            <person name="Gautier V."/>
            <person name="Ament-Velasquez S.L."/>
            <person name="Kruys A."/>
            <person name="Hutchinson M.I."/>
            <person name="Powell A.J."/>
            <person name="Barry K."/>
            <person name="Miller A.N."/>
            <person name="Grigoriev I.V."/>
            <person name="Debuchy R."/>
            <person name="Gladieux P."/>
            <person name="Thoren M.H."/>
            <person name="Johannesson H."/>
        </authorList>
    </citation>
    <scope>NUCLEOTIDE SEQUENCE</scope>
    <source>
        <strain evidence="2">CBS 757.83</strain>
    </source>
</reference>
<protein>
    <submittedName>
        <fullName evidence="2">Uncharacterized protein</fullName>
    </submittedName>
</protein>
<dbReference type="EMBL" id="MU863666">
    <property type="protein sequence ID" value="KAK4097858.1"/>
    <property type="molecule type" value="Genomic_DNA"/>
</dbReference>
<dbReference type="Proteomes" id="UP001305647">
    <property type="component" value="Unassembled WGS sequence"/>
</dbReference>
<feature type="compositionally biased region" description="Basic and acidic residues" evidence="1">
    <location>
        <begin position="9"/>
        <end position="30"/>
    </location>
</feature>
<name>A0AAN6SYA8_9PEZI</name>
<gene>
    <name evidence="2" type="ORF">N658DRAFT_499947</name>
</gene>
<dbReference type="AlphaFoldDB" id="A0AAN6SYA8"/>
<feature type="region of interest" description="Disordered" evidence="1">
    <location>
        <begin position="46"/>
        <end position="75"/>
    </location>
</feature>
<sequence>MSEDCELCEVAHDSTDEREPEPPARIEPGRGKNAKIVVPSLLTIDSINPRPITPGIAKKSDEGVEKGRRARTTEG</sequence>
<evidence type="ECO:0000256" key="1">
    <source>
        <dbReference type="SAM" id="MobiDB-lite"/>
    </source>
</evidence>
<evidence type="ECO:0000313" key="3">
    <source>
        <dbReference type="Proteomes" id="UP001305647"/>
    </source>
</evidence>
<proteinExistence type="predicted"/>
<organism evidence="2 3">
    <name type="scientific">Parathielavia hyrcaniae</name>
    <dbReference type="NCBI Taxonomy" id="113614"/>
    <lineage>
        <taxon>Eukaryota</taxon>
        <taxon>Fungi</taxon>
        <taxon>Dikarya</taxon>
        <taxon>Ascomycota</taxon>
        <taxon>Pezizomycotina</taxon>
        <taxon>Sordariomycetes</taxon>
        <taxon>Sordariomycetidae</taxon>
        <taxon>Sordariales</taxon>
        <taxon>Chaetomiaceae</taxon>
        <taxon>Parathielavia</taxon>
    </lineage>
</organism>
<accession>A0AAN6SYA8</accession>
<comment type="caution">
    <text evidence="2">The sequence shown here is derived from an EMBL/GenBank/DDBJ whole genome shotgun (WGS) entry which is preliminary data.</text>
</comment>
<feature type="region of interest" description="Disordered" evidence="1">
    <location>
        <begin position="1"/>
        <end position="32"/>
    </location>
</feature>
<feature type="compositionally biased region" description="Basic and acidic residues" evidence="1">
    <location>
        <begin position="58"/>
        <end position="75"/>
    </location>
</feature>
<reference evidence="2" key="1">
    <citation type="journal article" date="2023" name="Mol. Phylogenet. Evol.">
        <title>Genome-scale phylogeny and comparative genomics of the fungal order Sordariales.</title>
        <authorList>
            <person name="Hensen N."/>
            <person name="Bonometti L."/>
            <person name="Westerberg I."/>
            <person name="Brannstrom I.O."/>
            <person name="Guillou S."/>
            <person name="Cros-Aarteil S."/>
            <person name="Calhoun S."/>
            <person name="Haridas S."/>
            <person name="Kuo A."/>
            <person name="Mondo S."/>
            <person name="Pangilinan J."/>
            <person name="Riley R."/>
            <person name="LaButti K."/>
            <person name="Andreopoulos B."/>
            <person name="Lipzen A."/>
            <person name="Chen C."/>
            <person name="Yan M."/>
            <person name="Daum C."/>
            <person name="Ng V."/>
            <person name="Clum A."/>
            <person name="Steindorff A."/>
            <person name="Ohm R.A."/>
            <person name="Martin F."/>
            <person name="Silar P."/>
            <person name="Natvig D.O."/>
            <person name="Lalanne C."/>
            <person name="Gautier V."/>
            <person name="Ament-Velasquez S.L."/>
            <person name="Kruys A."/>
            <person name="Hutchinson M.I."/>
            <person name="Powell A.J."/>
            <person name="Barry K."/>
            <person name="Miller A.N."/>
            <person name="Grigoriev I.V."/>
            <person name="Debuchy R."/>
            <person name="Gladieux P."/>
            <person name="Hiltunen Thoren M."/>
            <person name="Johannesson H."/>
        </authorList>
    </citation>
    <scope>NUCLEOTIDE SEQUENCE</scope>
    <source>
        <strain evidence="2">CBS 757.83</strain>
    </source>
</reference>